<organism evidence="1">
    <name type="scientific">Streptomyces sp. NBC_00119</name>
    <dbReference type="NCBI Taxonomy" id="2975659"/>
    <lineage>
        <taxon>Bacteria</taxon>
        <taxon>Bacillati</taxon>
        <taxon>Actinomycetota</taxon>
        <taxon>Actinomycetes</taxon>
        <taxon>Kitasatosporales</taxon>
        <taxon>Streptomycetaceae</taxon>
        <taxon>Streptomyces</taxon>
    </lineage>
</organism>
<sequence length="53" mass="5975">MEDNPPAQSTTKRCADCGTPMDAQTNNAECRHCRKCFNPASCAHNHNQWPQEQ</sequence>
<protein>
    <submittedName>
        <fullName evidence="1">Uncharacterized protein</fullName>
    </submittedName>
</protein>
<accession>A0AAU1UJL0</accession>
<proteinExistence type="predicted"/>
<evidence type="ECO:0000313" key="1">
    <source>
        <dbReference type="EMBL" id="WTS17441.1"/>
    </source>
</evidence>
<reference evidence="1" key="1">
    <citation type="submission" date="2022-10" db="EMBL/GenBank/DDBJ databases">
        <title>The complete genomes of actinobacterial strains from the NBC collection.</title>
        <authorList>
            <person name="Joergensen T.S."/>
            <person name="Alvarez Arevalo M."/>
            <person name="Sterndorff E.B."/>
            <person name="Faurdal D."/>
            <person name="Vuksanovic O."/>
            <person name="Mourched A.-S."/>
            <person name="Charusanti P."/>
            <person name="Shaw S."/>
            <person name="Blin K."/>
            <person name="Weber T."/>
        </authorList>
    </citation>
    <scope>NUCLEOTIDE SEQUENCE</scope>
    <source>
        <strain evidence="1">NBC_00119</strain>
    </source>
</reference>
<dbReference type="EMBL" id="CP108195">
    <property type="protein sequence ID" value="WTS17441.1"/>
    <property type="molecule type" value="Genomic_DNA"/>
</dbReference>
<name>A0AAU1UJL0_9ACTN</name>
<gene>
    <name evidence="1" type="ORF">OHU69_44285</name>
</gene>
<dbReference type="AlphaFoldDB" id="A0AAU1UJL0"/>